<organism evidence="1 2">
    <name type="scientific">Acorus gramineus</name>
    <name type="common">Dwarf sweet flag</name>
    <dbReference type="NCBI Taxonomy" id="55184"/>
    <lineage>
        <taxon>Eukaryota</taxon>
        <taxon>Viridiplantae</taxon>
        <taxon>Streptophyta</taxon>
        <taxon>Embryophyta</taxon>
        <taxon>Tracheophyta</taxon>
        <taxon>Spermatophyta</taxon>
        <taxon>Magnoliopsida</taxon>
        <taxon>Liliopsida</taxon>
        <taxon>Acoraceae</taxon>
        <taxon>Acorus</taxon>
    </lineage>
</organism>
<sequence>MIVVGKKIVQNLIGYSHEIIRIRHKFGFLEKKVRLDDVSPKLKFPYSLFASENGWPSIPFLVLLVFSSSSSSSLLCSIDRSVPRWATERERDEVDVEPIFRGTIGCTSCGNRRVFQDLGDRFRFLFRR</sequence>
<keyword evidence="2" id="KW-1185">Reference proteome</keyword>
<reference evidence="1" key="2">
    <citation type="submission" date="2023-06" db="EMBL/GenBank/DDBJ databases">
        <authorList>
            <person name="Ma L."/>
            <person name="Liu K.-W."/>
            <person name="Li Z."/>
            <person name="Hsiao Y.-Y."/>
            <person name="Qi Y."/>
            <person name="Fu T."/>
            <person name="Tang G."/>
            <person name="Zhang D."/>
            <person name="Sun W.-H."/>
            <person name="Liu D.-K."/>
            <person name="Li Y."/>
            <person name="Chen G.-Z."/>
            <person name="Liu X.-D."/>
            <person name="Liao X.-Y."/>
            <person name="Jiang Y.-T."/>
            <person name="Yu X."/>
            <person name="Hao Y."/>
            <person name="Huang J."/>
            <person name="Zhao X.-W."/>
            <person name="Ke S."/>
            <person name="Chen Y.-Y."/>
            <person name="Wu W.-L."/>
            <person name="Hsu J.-L."/>
            <person name="Lin Y.-F."/>
            <person name="Huang M.-D."/>
            <person name="Li C.-Y."/>
            <person name="Huang L."/>
            <person name="Wang Z.-W."/>
            <person name="Zhao X."/>
            <person name="Zhong W.-Y."/>
            <person name="Peng D.-H."/>
            <person name="Ahmad S."/>
            <person name="Lan S."/>
            <person name="Zhang J.-S."/>
            <person name="Tsai W.-C."/>
            <person name="Van De Peer Y."/>
            <person name="Liu Z.-J."/>
        </authorList>
    </citation>
    <scope>NUCLEOTIDE SEQUENCE</scope>
    <source>
        <strain evidence="1">SCP</strain>
        <tissue evidence="1">Leaves</tissue>
    </source>
</reference>
<comment type="caution">
    <text evidence="1">The sequence shown here is derived from an EMBL/GenBank/DDBJ whole genome shotgun (WGS) entry which is preliminary data.</text>
</comment>
<protein>
    <submittedName>
        <fullName evidence="1">Uncharacterized protein</fullName>
    </submittedName>
</protein>
<dbReference type="AlphaFoldDB" id="A0AAV9AQ73"/>
<gene>
    <name evidence="1" type="ORF">QJS04_geneDACA015340</name>
</gene>
<reference evidence="1" key="1">
    <citation type="journal article" date="2023" name="Nat. Commun.">
        <title>Diploid and tetraploid genomes of Acorus and the evolution of monocots.</title>
        <authorList>
            <person name="Ma L."/>
            <person name="Liu K.W."/>
            <person name="Li Z."/>
            <person name="Hsiao Y.Y."/>
            <person name="Qi Y."/>
            <person name="Fu T."/>
            <person name="Tang G.D."/>
            <person name="Zhang D."/>
            <person name="Sun W.H."/>
            <person name="Liu D.K."/>
            <person name="Li Y."/>
            <person name="Chen G.Z."/>
            <person name="Liu X.D."/>
            <person name="Liao X.Y."/>
            <person name="Jiang Y.T."/>
            <person name="Yu X."/>
            <person name="Hao Y."/>
            <person name="Huang J."/>
            <person name="Zhao X.W."/>
            <person name="Ke S."/>
            <person name="Chen Y.Y."/>
            <person name="Wu W.L."/>
            <person name="Hsu J.L."/>
            <person name="Lin Y.F."/>
            <person name="Huang M.D."/>
            <person name="Li C.Y."/>
            <person name="Huang L."/>
            <person name="Wang Z.W."/>
            <person name="Zhao X."/>
            <person name="Zhong W.Y."/>
            <person name="Peng D.H."/>
            <person name="Ahmad S."/>
            <person name="Lan S."/>
            <person name="Zhang J.S."/>
            <person name="Tsai W.C."/>
            <person name="Van de Peer Y."/>
            <person name="Liu Z.J."/>
        </authorList>
    </citation>
    <scope>NUCLEOTIDE SEQUENCE</scope>
    <source>
        <strain evidence="1">SCP</strain>
    </source>
</reference>
<evidence type="ECO:0000313" key="1">
    <source>
        <dbReference type="EMBL" id="KAK1266080.1"/>
    </source>
</evidence>
<accession>A0AAV9AQ73</accession>
<proteinExistence type="predicted"/>
<dbReference type="Proteomes" id="UP001179952">
    <property type="component" value="Unassembled WGS sequence"/>
</dbReference>
<evidence type="ECO:0000313" key="2">
    <source>
        <dbReference type="Proteomes" id="UP001179952"/>
    </source>
</evidence>
<name>A0AAV9AQ73_ACOGR</name>
<dbReference type="EMBL" id="JAUJYN010000007">
    <property type="protein sequence ID" value="KAK1266080.1"/>
    <property type="molecule type" value="Genomic_DNA"/>
</dbReference>